<name>W0V7Q3_9BURK</name>
<proteinExistence type="predicted"/>
<dbReference type="PROSITE" id="PS50075">
    <property type="entry name" value="CARRIER"/>
    <property type="match status" value="1"/>
</dbReference>
<accession>W0V7Q3</accession>
<dbReference type="KEGG" id="jag:GJA_2666"/>
<dbReference type="RefSeq" id="WP_038492661.1">
    <property type="nucleotide sequence ID" value="NZ_BCTH01000040.1"/>
</dbReference>
<evidence type="ECO:0000259" key="1">
    <source>
        <dbReference type="PROSITE" id="PS50075"/>
    </source>
</evidence>
<dbReference type="Proteomes" id="UP000027604">
    <property type="component" value="Chromosome I"/>
</dbReference>
<protein>
    <recommendedName>
        <fullName evidence="1">Carrier domain-containing protein</fullName>
    </recommendedName>
</protein>
<dbReference type="SUPFAM" id="SSF47336">
    <property type="entry name" value="ACP-like"/>
    <property type="match status" value="1"/>
</dbReference>
<dbReference type="AlphaFoldDB" id="W0V7Q3"/>
<dbReference type="Pfam" id="PF00550">
    <property type="entry name" value="PP-binding"/>
    <property type="match status" value="1"/>
</dbReference>
<dbReference type="STRING" id="1349767.GJA_2666"/>
<dbReference type="PATRIC" id="fig|1349767.4.peg.4394"/>
<evidence type="ECO:0000313" key="3">
    <source>
        <dbReference type="Proteomes" id="UP000027604"/>
    </source>
</evidence>
<dbReference type="InterPro" id="IPR036736">
    <property type="entry name" value="ACP-like_sf"/>
</dbReference>
<gene>
    <name evidence="2" type="ORF">GJA_2666</name>
</gene>
<reference evidence="2 3" key="1">
    <citation type="journal article" date="2015" name="Genome Announc.">
        <title>Genome Sequence of Mushroom Soft-Rot Pathogen Janthinobacterium agaricidamnosum.</title>
        <authorList>
            <person name="Graupner K."/>
            <person name="Lackner G."/>
            <person name="Hertweck C."/>
        </authorList>
    </citation>
    <scope>NUCLEOTIDE SEQUENCE [LARGE SCALE GENOMIC DNA]</scope>
    <source>
        <strain evidence="3">NBRC 102515 / DSM 9628</strain>
    </source>
</reference>
<evidence type="ECO:0000313" key="2">
    <source>
        <dbReference type="EMBL" id="CDG83297.1"/>
    </source>
</evidence>
<dbReference type="Gene3D" id="1.10.1200.10">
    <property type="entry name" value="ACP-like"/>
    <property type="match status" value="1"/>
</dbReference>
<organism evidence="2 3">
    <name type="scientific">Janthinobacterium agaricidamnosum NBRC 102515 = DSM 9628</name>
    <dbReference type="NCBI Taxonomy" id="1349767"/>
    <lineage>
        <taxon>Bacteria</taxon>
        <taxon>Pseudomonadati</taxon>
        <taxon>Pseudomonadota</taxon>
        <taxon>Betaproteobacteria</taxon>
        <taxon>Burkholderiales</taxon>
        <taxon>Oxalobacteraceae</taxon>
        <taxon>Janthinobacterium</taxon>
    </lineage>
</organism>
<dbReference type="eggNOG" id="COG0236">
    <property type="taxonomic scope" value="Bacteria"/>
</dbReference>
<sequence>MPHLEAVKHILSTTLGLGRQALDAETPLLGSIPELDSMAVVNVITALEGHFGIAVADDEIHARHFSTVATLAEFVREKLR</sequence>
<keyword evidence="3" id="KW-1185">Reference proteome</keyword>
<feature type="domain" description="Carrier" evidence="1">
    <location>
        <begin position="1"/>
        <end position="79"/>
    </location>
</feature>
<dbReference type="InterPro" id="IPR009081">
    <property type="entry name" value="PP-bd_ACP"/>
</dbReference>
<dbReference type="OrthoDB" id="8527261at2"/>
<dbReference type="EMBL" id="HG322949">
    <property type="protein sequence ID" value="CDG83297.1"/>
    <property type="molecule type" value="Genomic_DNA"/>
</dbReference>
<dbReference type="HOGENOM" id="CLU_108696_8_1_4"/>